<gene>
    <name evidence="1" type="ORF">tonn_77</name>
</gene>
<dbReference type="Proteomes" id="UP000464946">
    <property type="component" value="Segment"/>
</dbReference>
<reference evidence="2" key="1">
    <citation type="submission" date="2019-12" db="EMBL/GenBank/DDBJ databases">
        <authorList>
            <person name="Olsen N.S."/>
            <person name="Junco L.M.F."/>
            <person name="Kot W."/>
            <person name="Hansen L.H."/>
        </authorList>
    </citation>
    <scope>NUCLEOTIDE SEQUENCE [LARGE SCALE GENOMIC DNA]</scope>
</reference>
<evidence type="ECO:0000313" key="2">
    <source>
        <dbReference type="Proteomes" id="UP000464946"/>
    </source>
</evidence>
<organism evidence="1 2">
    <name type="scientific">Escherichia phage tonn</name>
    <dbReference type="NCBI Taxonomy" id="2696451"/>
    <lineage>
        <taxon>Viruses</taxon>
        <taxon>Duplodnaviria</taxon>
        <taxon>Heunggongvirae</taxon>
        <taxon>Uroviricota</taxon>
        <taxon>Caudoviricetes</taxon>
        <taxon>Drexlerviridae</taxon>
        <taxon>Tempevirinae</taxon>
        <taxon>Warwickvirus</taxon>
        <taxon>Warwickvirus tonn</taxon>
    </lineage>
</organism>
<evidence type="ECO:0000313" key="1">
    <source>
        <dbReference type="EMBL" id="QHR69108.1"/>
    </source>
</evidence>
<dbReference type="EMBL" id="MN850596">
    <property type="protein sequence ID" value="QHR69108.1"/>
    <property type="molecule type" value="Genomic_DNA"/>
</dbReference>
<dbReference type="InterPro" id="IPR025395">
    <property type="entry name" value="Phage_tail_terminator-like"/>
</dbReference>
<protein>
    <submittedName>
        <fullName evidence="1">Putative structural protein</fullName>
    </submittedName>
</protein>
<sequence length="134" mass="15290">MSHYELMLSARKALAAEYESRFKIAYENVDFVPPGDGSMWLKFEYMEADTDRISLDRKCVSYIGLVQVGIVMPPGGGTDKARLLAKEIARFFYDGRMFETGYISDGAKVHTLLKSETGWFLPIRFSVRLDTKEE</sequence>
<dbReference type="Pfam" id="PF13554">
    <property type="entry name" value="Phage_tail_terminator_5"/>
    <property type="match status" value="1"/>
</dbReference>
<keyword evidence="2" id="KW-1185">Reference proteome</keyword>
<proteinExistence type="predicted"/>
<name>A0A6B9WYL2_9CAUD</name>
<accession>A0A6B9WYL2</accession>
<dbReference type="Gene3D" id="3.30.2000.20">
    <property type="match status" value="1"/>
</dbReference>